<dbReference type="RefSeq" id="WP_122925410.1">
    <property type="nucleotide sequence ID" value="NZ_RHHU01000012.1"/>
</dbReference>
<reference evidence="4 5" key="1">
    <citation type="submission" date="2018-10" db="EMBL/GenBank/DDBJ databases">
        <title>Phylogenomics of Brevibacillus.</title>
        <authorList>
            <person name="Dunlap C."/>
        </authorList>
    </citation>
    <scope>NUCLEOTIDE SEQUENCE [LARGE SCALE GENOMIC DNA]</scope>
    <source>
        <strain evidence="4 5">JCM 15774</strain>
    </source>
</reference>
<dbReference type="Proteomes" id="UP000269573">
    <property type="component" value="Unassembled WGS sequence"/>
</dbReference>
<dbReference type="Pfam" id="PF25583">
    <property type="entry name" value="WCX"/>
    <property type="match status" value="1"/>
</dbReference>
<dbReference type="Gene3D" id="1.10.10.10">
    <property type="entry name" value="Winged helix-like DNA-binding domain superfamily/Winged helix DNA-binding domain"/>
    <property type="match status" value="1"/>
</dbReference>
<gene>
    <name evidence="4" type="ORF">EDM59_20360</name>
</gene>
<dbReference type="Pfam" id="PF08279">
    <property type="entry name" value="HTH_11"/>
    <property type="match status" value="1"/>
</dbReference>
<dbReference type="InterPro" id="IPR013196">
    <property type="entry name" value="HTH_11"/>
</dbReference>
<dbReference type="InterPro" id="IPR036390">
    <property type="entry name" value="WH_DNA-bd_sf"/>
</dbReference>
<proteinExistence type="predicted"/>
<accession>A0A3M8D401</accession>
<sequence>MDKTQRLFYILTTIQQRPGITAPKLAELTGTSVRSIYRDIKDLDKCGIQVMLEGSKGYFIVDNYIQPPGKLGVDEYLAISLYPILASQSRLKGQLFQKSFQSAMEKILTRFKVNDNLLLLGKRIRIHTEQMNPEQDLLMQRMIQAIVDDVTIECEYYSMYREDWTKRMIDPYYLVPRGGYLYLIGFCHLREEVLTFRLSRFQRIELTGKKFFIEDDFDIDTFLDKLWGIKADRNETTFKVRFTKEVARYIKEHKYDSEPQFVDQEDGSLIVTVTTRGAEEFMRWMKQYGKDAELLEPVEYRQRLYGEYREMAERYCQGIQVP</sequence>
<dbReference type="InterPro" id="IPR051534">
    <property type="entry name" value="CBASS_pafABC_assoc_protein"/>
</dbReference>
<comment type="caution">
    <text evidence="4">The sequence shown here is derived from an EMBL/GenBank/DDBJ whole genome shotgun (WGS) entry which is preliminary data.</text>
</comment>
<evidence type="ECO:0000313" key="4">
    <source>
        <dbReference type="EMBL" id="RNB82633.1"/>
    </source>
</evidence>
<feature type="domain" description="WYL" evidence="2">
    <location>
        <begin position="140"/>
        <end position="205"/>
    </location>
</feature>
<dbReference type="SUPFAM" id="SSF46785">
    <property type="entry name" value="Winged helix' DNA-binding domain"/>
    <property type="match status" value="1"/>
</dbReference>
<dbReference type="PIRSF" id="PIRSF016838">
    <property type="entry name" value="PafC"/>
    <property type="match status" value="1"/>
</dbReference>
<protein>
    <submittedName>
        <fullName evidence="4">Transcriptional regulator</fullName>
    </submittedName>
</protein>
<organism evidence="4 5">
    <name type="scientific">Brevibacillus nitrificans</name>
    <dbReference type="NCBI Taxonomy" id="651560"/>
    <lineage>
        <taxon>Bacteria</taxon>
        <taxon>Bacillati</taxon>
        <taxon>Bacillota</taxon>
        <taxon>Bacilli</taxon>
        <taxon>Bacillales</taxon>
        <taxon>Paenibacillaceae</taxon>
        <taxon>Brevibacillus</taxon>
    </lineage>
</organism>
<evidence type="ECO:0000313" key="5">
    <source>
        <dbReference type="Proteomes" id="UP000269573"/>
    </source>
</evidence>
<dbReference type="PANTHER" id="PTHR34580:SF1">
    <property type="entry name" value="PROTEIN PAFC"/>
    <property type="match status" value="1"/>
</dbReference>
<dbReference type="Pfam" id="PF13280">
    <property type="entry name" value="WYL"/>
    <property type="match status" value="1"/>
</dbReference>
<dbReference type="InterPro" id="IPR036388">
    <property type="entry name" value="WH-like_DNA-bd_sf"/>
</dbReference>
<feature type="domain" description="Helix-turn-helix type 11" evidence="1">
    <location>
        <begin position="6"/>
        <end position="58"/>
    </location>
</feature>
<dbReference type="EMBL" id="RHHU01000012">
    <property type="protein sequence ID" value="RNB82633.1"/>
    <property type="molecule type" value="Genomic_DNA"/>
</dbReference>
<evidence type="ECO:0000259" key="2">
    <source>
        <dbReference type="Pfam" id="PF13280"/>
    </source>
</evidence>
<dbReference type="InterPro" id="IPR028349">
    <property type="entry name" value="PafC-like"/>
</dbReference>
<keyword evidence="5" id="KW-1185">Reference proteome</keyword>
<name>A0A3M8D401_9BACL</name>
<dbReference type="InterPro" id="IPR057727">
    <property type="entry name" value="WCX_dom"/>
</dbReference>
<evidence type="ECO:0000259" key="1">
    <source>
        <dbReference type="Pfam" id="PF08279"/>
    </source>
</evidence>
<dbReference type="PANTHER" id="PTHR34580">
    <property type="match status" value="1"/>
</dbReference>
<dbReference type="AlphaFoldDB" id="A0A3M8D401"/>
<dbReference type="InterPro" id="IPR026881">
    <property type="entry name" value="WYL_dom"/>
</dbReference>
<dbReference type="PROSITE" id="PS52050">
    <property type="entry name" value="WYL"/>
    <property type="match status" value="1"/>
</dbReference>
<evidence type="ECO:0000259" key="3">
    <source>
        <dbReference type="Pfam" id="PF25583"/>
    </source>
</evidence>
<feature type="domain" description="WCX" evidence="3">
    <location>
        <begin position="236"/>
        <end position="312"/>
    </location>
</feature>